<dbReference type="Proteomes" id="UP000626109">
    <property type="component" value="Unassembled WGS sequence"/>
</dbReference>
<comment type="caution">
    <text evidence="2">The sequence shown here is derived from an EMBL/GenBank/DDBJ whole genome shotgun (WGS) entry which is preliminary data.</text>
</comment>
<proteinExistence type="predicted"/>
<feature type="compositionally biased region" description="Polar residues" evidence="1">
    <location>
        <begin position="290"/>
        <end position="309"/>
    </location>
</feature>
<dbReference type="AlphaFoldDB" id="A0A813KIX3"/>
<feature type="non-terminal residue" evidence="2">
    <location>
        <position position="1011"/>
    </location>
</feature>
<feature type="region of interest" description="Disordered" evidence="1">
    <location>
        <begin position="238"/>
        <end position="371"/>
    </location>
</feature>
<evidence type="ECO:0000313" key="2">
    <source>
        <dbReference type="EMBL" id="CAE8703613.1"/>
    </source>
</evidence>
<feature type="compositionally biased region" description="Basic and acidic residues" evidence="1">
    <location>
        <begin position="591"/>
        <end position="603"/>
    </location>
</feature>
<organism evidence="2 3">
    <name type="scientific">Polarella glacialis</name>
    <name type="common">Dinoflagellate</name>
    <dbReference type="NCBI Taxonomy" id="89957"/>
    <lineage>
        <taxon>Eukaryota</taxon>
        <taxon>Sar</taxon>
        <taxon>Alveolata</taxon>
        <taxon>Dinophyceae</taxon>
        <taxon>Suessiales</taxon>
        <taxon>Suessiaceae</taxon>
        <taxon>Polarella</taxon>
    </lineage>
</organism>
<feature type="non-terminal residue" evidence="2">
    <location>
        <position position="1"/>
    </location>
</feature>
<feature type="compositionally biased region" description="Gly residues" evidence="1">
    <location>
        <begin position="345"/>
        <end position="368"/>
    </location>
</feature>
<evidence type="ECO:0000256" key="1">
    <source>
        <dbReference type="SAM" id="MobiDB-lite"/>
    </source>
</evidence>
<feature type="region of interest" description="Disordered" evidence="1">
    <location>
        <begin position="1"/>
        <end position="116"/>
    </location>
</feature>
<sequence>RPESAVRSVASGHASPGASPRWNNQDLYRFRWNSSGPGLLPSGTAGEGLPSERLPPLGRPLQGCCSSPLLGRAPTRGSSRGDLQSPGMDTAPLSGDSPPRASTAVPEARTKLGQRDRAWTSLPTTHEASRALVPARARLLSKSSSALKPRVKNSAVWLRWQVHSSSNRLQSEEVLERDRQRQKAYANEMCGGHGRSAASPARSHAAQLFFGYSHGDEARGCLPPGALQHVARPNTRSMHLMPNSATQSFSSTAHPKADRKVVSISSLAKHETPSGPGLSGTTPGGPGSRPVSQSGTRDASPPVESNKQALSERRLSRSDRRPSTWTMDRPISEAPSHDARRRGSTGAGAKGGGGAPSAPAGGGPGSRSGVGRAKHSVIFKAVEDLPDINILLEPNELAKLVRVMDSYVGLVTPPDFRVPNLEEKLKATRGSSFTFAPPMWALSTTMQSDAGATGGVIAGAADAGPLKDKDGPTVLRPIFCRFLLASKICGGKDSKLSYHECVAAFDEHATRYEAFSGMPRNMLLRVLAGIIMPPDKEEILSSNILFDKIHKVPELVDFFAKKLTAAQAHYAVRRVRLDDRILQIPPVSDEGQPKRSSSLERSRMQKTPESPTHGEATSTADLGLSLGSKAPVVWPPLPPRYVSERDLPAWTMGIRQWEEELSQQSASQLRSLYAHTATVVRGECLSSQLLEPEVLHFSTRFRPLFTRLFTEYADERSKEPTIAKAVAVQISLKACDCDSMSFAAFFRFCADFELFPRHASFEEIKQIYDDAEATYEKPQSDCQEVRKKISAQASAAAAAALPKVDYGVFDKPVSSMESLELQIVFFFAAVDEWLCSRFMRLADVVASRMPEALVEIEESPPAKGRRQSSSSMKSELKSATRMSEMPSLQERRPSGGQAKVPEKTSDGKRQTKAQVEAEEAAAKAKAAEEAAAKAKAEREARPPVVQVAPSLGLSARMFLELAAPPGPAAISEAELDRAFRLLLSGKVPGEAPQGPLLTEISVYQLDKALLK</sequence>
<feature type="region of interest" description="Disordered" evidence="1">
    <location>
        <begin position="585"/>
        <end position="620"/>
    </location>
</feature>
<evidence type="ECO:0000313" key="3">
    <source>
        <dbReference type="Proteomes" id="UP000626109"/>
    </source>
</evidence>
<dbReference type="EMBL" id="CAJNNW010030494">
    <property type="protein sequence ID" value="CAE8703613.1"/>
    <property type="molecule type" value="Genomic_DNA"/>
</dbReference>
<feature type="compositionally biased region" description="Polar residues" evidence="1">
    <location>
        <begin position="243"/>
        <end position="253"/>
    </location>
</feature>
<feature type="compositionally biased region" description="Polar residues" evidence="1">
    <location>
        <begin position="605"/>
        <end position="620"/>
    </location>
</feature>
<accession>A0A813KIX3</accession>
<reference evidence="2" key="1">
    <citation type="submission" date="2021-02" db="EMBL/GenBank/DDBJ databases">
        <authorList>
            <person name="Dougan E. K."/>
            <person name="Rhodes N."/>
            <person name="Thang M."/>
            <person name="Chan C."/>
        </authorList>
    </citation>
    <scope>NUCLEOTIDE SEQUENCE</scope>
</reference>
<protein>
    <submittedName>
        <fullName evidence="2">Uncharacterized protein</fullName>
    </submittedName>
</protein>
<feature type="compositionally biased region" description="Basic and acidic residues" evidence="1">
    <location>
        <begin position="310"/>
        <end position="322"/>
    </location>
</feature>
<feature type="compositionally biased region" description="Polar residues" evidence="1">
    <location>
        <begin position="21"/>
        <end position="36"/>
    </location>
</feature>
<feature type="region of interest" description="Disordered" evidence="1">
    <location>
        <begin position="857"/>
        <end position="924"/>
    </location>
</feature>
<feature type="compositionally biased region" description="Basic and acidic residues" evidence="1">
    <location>
        <begin position="900"/>
        <end position="909"/>
    </location>
</feature>
<gene>
    <name evidence="2" type="ORF">PGLA2088_LOCUS32893</name>
</gene>
<name>A0A813KIX3_POLGL</name>